<evidence type="ECO:0000313" key="3">
    <source>
        <dbReference type="Proteomes" id="UP000246702"/>
    </source>
</evidence>
<keyword evidence="3" id="KW-1185">Reference proteome</keyword>
<protein>
    <submittedName>
        <fullName evidence="2">Uncharacterized protein</fullName>
    </submittedName>
</protein>
<organism evidence="2 3">
    <name type="scientific">Aspergillus sclerotioniger CBS 115572</name>
    <dbReference type="NCBI Taxonomy" id="1450535"/>
    <lineage>
        <taxon>Eukaryota</taxon>
        <taxon>Fungi</taxon>
        <taxon>Dikarya</taxon>
        <taxon>Ascomycota</taxon>
        <taxon>Pezizomycotina</taxon>
        <taxon>Eurotiomycetes</taxon>
        <taxon>Eurotiomycetidae</taxon>
        <taxon>Eurotiales</taxon>
        <taxon>Aspergillaceae</taxon>
        <taxon>Aspergillus</taxon>
        <taxon>Aspergillus subgen. Circumdati</taxon>
    </lineage>
</organism>
<dbReference type="GeneID" id="37108057"/>
<feature type="region of interest" description="Disordered" evidence="1">
    <location>
        <begin position="1"/>
        <end position="23"/>
    </location>
</feature>
<dbReference type="AlphaFoldDB" id="A0A317W0J9"/>
<gene>
    <name evidence="2" type="ORF">BO94DRAFT_169411</name>
</gene>
<evidence type="ECO:0000313" key="2">
    <source>
        <dbReference type="EMBL" id="PWY79429.1"/>
    </source>
</evidence>
<comment type="caution">
    <text evidence="2">The sequence shown here is derived from an EMBL/GenBank/DDBJ whole genome shotgun (WGS) entry which is preliminary data.</text>
</comment>
<reference evidence="2 3" key="1">
    <citation type="submission" date="2016-12" db="EMBL/GenBank/DDBJ databases">
        <title>The genomes of Aspergillus section Nigri reveals drivers in fungal speciation.</title>
        <authorList>
            <consortium name="DOE Joint Genome Institute"/>
            <person name="Vesth T.C."/>
            <person name="Nybo J."/>
            <person name="Theobald S."/>
            <person name="Brandl J."/>
            <person name="Frisvad J.C."/>
            <person name="Nielsen K.F."/>
            <person name="Lyhne E.K."/>
            <person name="Kogle M.E."/>
            <person name="Kuo A."/>
            <person name="Riley R."/>
            <person name="Clum A."/>
            <person name="Nolan M."/>
            <person name="Lipzen A."/>
            <person name="Salamov A."/>
            <person name="Henrissat B."/>
            <person name="Wiebenga A."/>
            <person name="De Vries R.P."/>
            <person name="Grigoriev I.V."/>
            <person name="Mortensen U.H."/>
            <person name="Andersen M.R."/>
            <person name="Baker S.E."/>
        </authorList>
    </citation>
    <scope>NUCLEOTIDE SEQUENCE [LARGE SCALE GENOMIC DNA]</scope>
    <source>
        <strain evidence="2 3">CBS 115572</strain>
    </source>
</reference>
<dbReference type="EMBL" id="MSFK01000023">
    <property type="protein sequence ID" value="PWY79429.1"/>
    <property type="molecule type" value="Genomic_DNA"/>
</dbReference>
<dbReference type="Proteomes" id="UP000246702">
    <property type="component" value="Unassembled WGS sequence"/>
</dbReference>
<proteinExistence type="predicted"/>
<accession>A0A317W0J9</accession>
<evidence type="ECO:0000256" key="1">
    <source>
        <dbReference type="SAM" id="MobiDB-lite"/>
    </source>
</evidence>
<name>A0A317W0J9_9EURO</name>
<dbReference type="RefSeq" id="XP_025465001.1">
    <property type="nucleotide sequence ID" value="XM_025605914.1"/>
</dbReference>
<sequence length="149" mass="16463">MLLDLESGHRSTKGSALHKSCSQESCDPGVELVDKQRYGLINKFTRAISNIRIHSAIWACSWFSDIEKLSSSISLFCRDVGSMSRPSQGSWGSTACLTWADMVNTDKKAGIAWCWNGRTSCLIRSTQSISDGKAPFRSWDGRAHLLSDT</sequence>